<evidence type="ECO:0008006" key="4">
    <source>
        <dbReference type="Google" id="ProtNLM"/>
    </source>
</evidence>
<name>A0ABV6K3Z6_9LACO</name>
<evidence type="ECO:0000256" key="1">
    <source>
        <dbReference type="SAM" id="Phobius"/>
    </source>
</evidence>
<evidence type="ECO:0000313" key="2">
    <source>
        <dbReference type="EMBL" id="MFC0424180.1"/>
    </source>
</evidence>
<organism evidence="2 3">
    <name type="scientific">Lactiplantibacillus plajomi</name>
    <dbReference type="NCBI Taxonomy" id="1457217"/>
    <lineage>
        <taxon>Bacteria</taxon>
        <taxon>Bacillati</taxon>
        <taxon>Bacillota</taxon>
        <taxon>Bacilli</taxon>
        <taxon>Lactobacillales</taxon>
        <taxon>Lactobacillaceae</taxon>
        <taxon>Lactiplantibacillus</taxon>
    </lineage>
</organism>
<protein>
    <recommendedName>
        <fullName evidence="4">Cell surface protein</fullName>
    </recommendedName>
</protein>
<dbReference type="RefSeq" id="WP_137645180.1">
    <property type="nucleotide sequence ID" value="NZ_BAABRM010000014.1"/>
</dbReference>
<keyword evidence="1" id="KW-1133">Transmembrane helix</keyword>
<feature type="transmembrane region" description="Helical" evidence="1">
    <location>
        <begin position="7"/>
        <end position="27"/>
    </location>
</feature>
<keyword evidence="1" id="KW-0812">Transmembrane</keyword>
<sequence>MKNYQHWWIGIISTVGCVFLLIGWHPVRGNAATLNPNFVDINFVSDNGNPIGAMVPNGIATYPKVVKVAANNTIDGQITNKTTQFRITLDGSLALSASDQVMNAAYFDLMADENPDTINLIEPEPDYVGQSLRATPFDPKTNDNLLINQENGVNRIDFGRTQKVVNVSVDPQQYGSVAVGVRFFIKEQDQYKSYAIEVGHVKPEVTNPELPSTISATESQISGKGKPGYGIEATINGQLVMTQVQPSGDFTLRWKQPIGNQNSEITVIQKSPDVYGTHTGAHGQTTVRVQPVLPTISPATANVQFTNADLTALEGQSNQDIVNWLANRAQLQASVIGGTALKLIANPNDVLQQLKAAKINGPATFKITAQDVNGNASQPATVTATYVGGELAFGKVPASVDFGSCELPMYQAKQLALTGSSELTVADTRPGSNEWQLMATLSKSTVNGQPFKGQLLFGDLTLSEKETLITDSQRSNGTIGLAGDKGLRLNVQPQNVAGQYEGIINWTLSDVPS</sequence>
<keyword evidence="1" id="KW-0472">Membrane</keyword>
<reference evidence="2 3" key="1">
    <citation type="submission" date="2024-09" db="EMBL/GenBank/DDBJ databases">
        <authorList>
            <person name="Sun Q."/>
            <person name="Mori K."/>
        </authorList>
    </citation>
    <scope>NUCLEOTIDE SEQUENCE [LARGE SCALE GENOMIC DNA]</scope>
    <source>
        <strain evidence="2 3">TBRC 4575</strain>
    </source>
</reference>
<dbReference type="EMBL" id="JBHLUK010000068">
    <property type="protein sequence ID" value="MFC0424180.1"/>
    <property type="molecule type" value="Genomic_DNA"/>
</dbReference>
<accession>A0ABV6K3Z6</accession>
<proteinExistence type="predicted"/>
<keyword evidence="3" id="KW-1185">Reference proteome</keyword>
<comment type="caution">
    <text evidence="2">The sequence shown here is derived from an EMBL/GenBank/DDBJ whole genome shotgun (WGS) entry which is preliminary data.</text>
</comment>
<evidence type="ECO:0000313" key="3">
    <source>
        <dbReference type="Proteomes" id="UP001589855"/>
    </source>
</evidence>
<gene>
    <name evidence="2" type="ORF">ACFFGS_08625</name>
</gene>
<dbReference type="PROSITE" id="PS51257">
    <property type="entry name" value="PROKAR_LIPOPROTEIN"/>
    <property type="match status" value="1"/>
</dbReference>
<dbReference type="Proteomes" id="UP001589855">
    <property type="component" value="Unassembled WGS sequence"/>
</dbReference>